<dbReference type="EMBL" id="JACHMK010000001">
    <property type="protein sequence ID" value="MBB6333799.1"/>
    <property type="molecule type" value="Genomic_DNA"/>
</dbReference>
<dbReference type="Proteomes" id="UP000617426">
    <property type="component" value="Unassembled WGS sequence"/>
</dbReference>
<comment type="caution">
    <text evidence="1">The sequence shown here is derived from an EMBL/GenBank/DDBJ whole genome shotgun (WGS) entry which is preliminary data.</text>
</comment>
<sequence length="123" mass="13568">MDFFQKLFGYKEPTLIVAESETWTELPVSDELDAAMVKRARKEGWTGTADEEHAFHCLVRVEGPFSSALLEVESLGIRIAVLDHGTAAGIIERMRADNGLRVTAVKALARLDAAGRWGVRVNI</sequence>
<organism evidence="1 2">
    <name type="scientific">Schaalia hyovaginalis</name>
    <dbReference type="NCBI Taxonomy" id="29316"/>
    <lineage>
        <taxon>Bacteria</taxon>
        <taxon>Bacillati</taxon>
        <taxon>Actinomycetota</taxon>
        <taxon>Actinomycetes</taxon>
        <taxon>Actinomycetales</taxon>
        <taxon>Actinomycetaceae</taxon>
        <taxon>Schaalia</taxon>
    </lineage>
</organism>
<reference evidence="1" key="1">
    <citation type="submission" date="2020-08" db="EMBL/GenBank/DDBJ databases">
        <title>Sequencing the genomes of 1000 actinobacteria strains.</title>
        <authorList>
            <person name="Klenk H.-P."/>
        </authorList>
    </citation>
    <scope>NUCLEOTIDE SEQUENCE</scope>
    <source>
        <strain evidence="1">DSM 10695</strain>
    </source>
</reference>
<evidence type="ECO:0000313" key="1">
    <source>
        <dbReference type="EMBL" id="MBB6333799.1"/>
    </source>
</evidence>
<accession>A0A923IYM6</accession>
<proteinExistence type="predicted"/>
<gene>
    <name evidence="1" type="ORF">HD592_000364</name>
</gene>
<dbReference type="AlphaFoldDB" id="A0A923IYM6"/>
<name>A0A923IYM6_9ACTO</name>
<keyword evidence="2" id="KW-1185">Reference proteome</keyword>
<protein>
    <submittedName>
        <fullName evidence="1">Uncharacterized protein</fullName>
    </submittedName>
</protein>
<evidence type="ECO:0000313" key="2">
    <source>
        <dbReference type="Proteomes" id="UP000617426"/>
    </source>
</evidence>
<dbReference type="RefSeq" id="WP_184451469.1">
    <property type="nucleotide sequence ID" value="NZ_JACHMK010000001.1"/>
</dbReference>